<keyword evidence="5 6" id="KW-0472">Membrane</keyword>
<keyword evidence="9" id="KW-1185">Reference proteome</keyword>
<dbReference type="PANTHER" id="PTHR12608">
    <property type="entry name" value="TRANSMEMBRANE PROTEIN HTP-1 RELATED"/>
    <property type="match status" value="1"/>
</dbReference>
<dbReference type="Proteomes" id="UP000193090">
    <property type="component" value="Unassembled WGS sequence"/>
</dbReference>
<feature type="compositionally biased region" description="Basic and acidic residues" evidence="7">
    <location>
        <begin position="234"/>
        <end position="244"/>
    </location>
</feature>
<comment type="caution">
    <text evidence="8">The sequence shown here is derived from an EMBL/GenBank/DDBJ whole genome shotgun (WGS) entry which is preliminary data.</text>
</comment>
<feature type="transmembrane region" description="Helical" evidence="6">
    <location>
        <begin position="190"/>
        <end position="211"/>
    </location>
</feature>
<dbReference type="STRING" id="1798.AWC30_06170"/>
<gene>
    <name evidence="8" type="ORF">AWC30_06170</name>
</gene>
<proteinExistence type="inferred from homology"/>
<keyword evidence="3 6" id="KW-0812">Transmembrane</keyword>
<evidence type="ECO:0000256" key="5">
    <source>
        <dbReference type="ARBA" id="ARBA00023136"/>
    </source>
</evidence>
<reference evidence="8 9" key="1">
    <citation type="submission" date="2016-01" db="EMBL/GenBank/DDBJ databases">
        <title>The new phylogeny of the genus Mycobacterium.</title>
        <authorList>
            <person name="Tarcisio F."/>
            <person name="Conor M."/>
            <person name="Antonella G."/>
            <person name="Elisabetta G."/>
            <person name="Giulia F.S."/>
            <person name="Sara T."/>
            <person name="Anna F."/>
            <person name="Clotilde B."/>
            <person name="Roberto B."/>
            <person name="Veronica D.S."/>
            <person name="Fabio R."/>
            <person name="Monica P."/>
            <person name="Olivier J."/>
            <person name="Enrico T."/>
            <person name="Nicola S."/>
        </authorList>
    </citation>
    <scope>NUCLEOTIDE SEQUENCE [LARGE SCALE GENOMIC DNA]</scope>
    <source>
        <strain evidence="8 9">DSM 44153</strain>
    </source>
</reference>
<dbReference type="PANTHER" id="PTHR12608:SF1">
    <property type="entry name" value="TRANSMEMBRANE PROTEIN 165"/>
    <property type="match status" value="1"/>
</dbReference>
<evidence type="ECO:0000313" key="9">
    <source>
        <dbReference type="Proteomes" id="UP000193090"/>
    </source>
</evidence>
<evidence type="ECO:0000313" key="8">
    <source>
        <dbReference type="EMBL" id="ORX06682.1"/>
    </source>
</evidence>
<dbReference type="GO" id="GO:0016020">
    <property type="term" value="C:membrane"/>
    <property type="evidence" value="ECO:0007669"/>
    <property type="project" value="UniProtKB-SubCell"/>
</dbReference>
<comment type="subcellular location">
    <subcellularLocation>
        <location evidence="1 6">Membrane</location>
        <topology evidence="1 6">Multi-pass membrane protein</topology>
    </subcellularLocation>
</comment>
<feature type="region of interest" description="Disordered" evidence="7">
    <location>
        <begin position="216"/>
        <end position="244"/>
    </location>
</feature>
<dbReference type="RefSeq" id="WP_085109262.1">
    <property type="nucleotide sequence ID" value="NZ_JACKSN010000038.1"/>
</dbReference>
<dbReference type="InterPro" id="IPR001727">
    <property type="entry name" value="GDT1-like"/>
</dbReference>
<dbReference type="EMBL" id="LQPZ01000015">
    <property type="protein sequence ID" value="ORX06682.1"/>
    <property type="molecule type" value="Genomic_DNA"/>
</dbReference>
<organism evidence="8 9">
    <name type="scientific">Mycolicibacillus trivialis</name>
    <dbReference type="NCBI Taxonomy" id="1798"/>
    <lineage>
        <taxon>Bacteria</taxon>
        <taxon>Bacillati</taxon>
        <taxon>Actinomycetota</taxon>
        <taxon>Actinomycetes</taxon>
        <taxon>Mycobacteriales</taxon>
        <taxon>Mycobacteriaceae</taxon>
        <taxon>Mycolicibacillus</taxon>
    </lineage>
</organism>
<protein>
    <recommendedName>
        <fullName evidence="6">GDT1 family protein</fullName>
    </recommendedName>
</protein>
<sequence length="244" mass="25517">MSTAILVSLGVVFLAELGDKSQLITMTYALRYRWWVVLSGVAVAAGLVHGISVTVGHFLGATLPDRPIAAAAAVAFFGFAVWTWREGQSGPEDAPTPPAPRFVLFAVISSFVLAELGDKTMLATVALAADHNWAGVWIGATVGMVVADAVAIVVGTVLHRRLPERLLHLLAGLLFLIFGLWMLFDRALGAPVLAVLAVAVAVAVAATVALVRTRRARAGPTPPPDPSASTDSKLTNHSDKNLGG</sequence>
<dbReference type="Pfam" id="PF01169">
    <property type="entry name" value="GDT1"/>
    <property type="match status" value="2"/>
</dbReference>
<evidence type="ECO:0000256" key="7">
    <source>
        <dbReference type="SAM" id="MobiDB-lite"/>
    </source>
</evidence>
<feature type="transmembrane region" description="Helical" evidence="6">
    <location>
        <begin position="67"/>
        <end position="84"/>
    </location>
</feature>
<dbReference type="AlphaFoldDB" id="A0A1X2EMB1"/>
<evidence type="ECO:0000256" key="1">
    <source>
        <dbReference type="ARBA" id="ARBA00004141"/>
    </source>
</evidence>
<name>A0A1X2EMB1_9MYCO</name>
<accession>A0A1X2EMB1</accession>
<dbReference type="OrthoDB" id="5188730at2"/>
<keyword evidence="4 6" id="KW-1133">Transmembrane helix</keyword>
<evidence type="ECO:0000256" key="3">
    <source>
        <dbReference type="ARBA" id="ARBA00022692"/>
    </source>
</evidence>
<feature type="transmembrane region" description="Helical" evidence="6">
    <location>
        <begin position="166"/>
        <end position="184"/>
    </location>
</feature>
<evidence type="ECO:0000256" key="2">
    <source>
        <dbReference type="ARBA" id="ARBA00009190"/>
    </source>
</evidence>
<feature type="transmembrane region" description="Helical" evidence="6">
    <location>
        <begin position="134"/>
        <end position="154"/>
    </location>
</feature>
<feature type="transmembrane region" description="Helical" evidence="6">
    <location>
        <begin position="34"/>
        <end position="55"/>
    </location>
</feature>
<evidence type="ECO:0000256" key="6">
    <source>
        <dbReference type="RuleBase" id="RU365102"/>
    </source>
</evidence>
<comment type="similarity">
    <text evidence="2 6">Belongs to the GDT1 family.</text>
</comment>
<evidence type="ECO:0000256" key="4">
    <source>
        <dbReference type="ARBA" id="ARBA00022989"/>
    </source>
</evidence>
<dbReference type="GO" id="GO:0046873">
    <property type="term" value="F:metal ion transmembrane transporter activity"/>
    <property type="evidence" value="ECO:0007669"/>
    <property type="project" value="InterPro"/>
</dbReference>